<dbReference type="RefSeq" id="WP_380653592.1">
    <property type="nucleotide sequence ID" value="NZ_JBHRVQ010000001.1"/>
</dbReference>
<gene>
    <name evidence="2" type="ORF">ACFOEO_06980</name>
</gene>
<keyword evidence="1" id="KW-0472">Membrane</keyword>
<reference evidence="3" key="1">
    <citation type="journal article" date="2019" name="Int. J. Syst. Evol. Microbiol.">
        <title>The Global Catalogue of Microorganisms (GCM) 10K type strain sequencing project: providing services to taxonomists for standard genome sequencing and annotation.</title>
        <authorList>
            <consortium name="The Broad Institute Genomics Platform"/>
            <consortium name="The Broad Institute Genome Sequencing Center for Infectious Disease"/>
            <person name="Wu L."/>
            <person name="Ma J."/>
        </authorList>
    </citation>
    <scope>NUCLEOTIDE SEQUENCE [LARGE SCALE GENOMIC DNA]</scope>
    <source>
        <strain evidence="3">CCM 7756</strain>
    </source>
</reference>
<feature type="transmembrane region" description="Helical" evidence="1">
    <location>
        <begin position="32"/>
        <end position="52"/>
    </location>
</feature>
<keyword evidence="1" id="KW-0812">Transmembrane</keyword>
<evidence type="ECO:0000313" key="3">
    <source>
        <dbReference type="Proteomes" id="UP001595637"/>
    </source>
</evidence>
<protein>
    <recommendedName>
        <fullName evidence="4">DUF3953 domain-containing protein</fullName>
    </recommendedName>
</protein>
<keyword evidence="3" id="KW-1185">Reference proteome</keyword>
<evidence type="ECO:0008006" key="4">
    <source>
        <dbReference type="Google" id="ProtNLM"/>
    </source>
</evidence>
<name>A0ABV7N6W8_9STAP</name>
<sequence length="77" mass="9033">MKNTVRLSLATYFIILSILYLSVQYTNFEMRSAIFIIASLVLIIMTSFTIKFRKDSDTMEWIILLLTIIMMVSFLLK</sequence>
<evidence type="ECO:0000256" key="1">
    <source>
        <dbReference type="SAM" id="Phobius"/>
    </source>
</evidence>
<comment type="caution">
    <text evidence="2">The sequence shown here is derived from an EMBL/GenBank/DDBJ whole genome shotgun (WGS) entry which is preliminary data.</text>
</comment>
<keyword evidence="1" id="KW-1133">Transmembrane helix</keyword>
<accession>A0ABV7N6W8</accession>
<proteinExistence type="predicted"/>
<dbReference type="EMBL" id="JBHRVQ010000001">
    <property type="protein sequence ID" value="MFC3388310.1"/>
    <property type="molecule type" value="Genomic_DNA"/>
</dbReference>
<feature type="transmembrane region" description="Helical" evidence="1">
    <location>
        <begin position="59"/>
        <end position="76"/>
    </location>
</feature>
<feature type="transmembrane region" description="Helical" evidence="1">
    <location>
        <begin position="7"/>
        <end position="26"/>
    </location>
</feature>
<organism evidence="2 3">
    <name type="scientific">Salinicoccus sesuvii</name>
    <dbReference type="NCBI Taxonomy" id="868281"/>
    <lineage>
        <taxon>Bacteria</taxon>
        <taxon>Bacillati</taxon>
        <taxon>Bacillota</taxon>
        <taxon>Bacilli</taxon>
        <taxon>Bacillales</taxon>
        <taxon>Staphylococcaceae</taxon>
        <taxon>Salinicoccus</taxon>
    </lineage>
</organism>
<evidence type="ECO:0000313" key="2">
    <source>
        <dbReference type="EMBL" id="MFC3388310.1"/>
    </source>
</evidence>
<dbReference type="Proteomes" id="UP001595637">
    <property type="component" value="Unassembled WGS sequence"/>
</dbReference>